<dbReference type="CDD" id="cd03564">
    <property type="entry name" value="ANTH_N"/>
    <property type="match status" value="1"/>
</dbReference>
<feature type="compositionally biased region" description="Polar residues" evidence="9">
    <location>
        <begin position="561"/>
        <end position="575"/>
    </location>
</feature>
<dbReference type="InterPro" id="IPR011417">
    <property type="entry name" value="ANTH_dom"/>
</dbReference>
<comment type="caution">
    <text evidence="11">The sequence shown here is derived from an EMBL/GenBank/DDBJ whole genome shotgun (WGS) entry which is preliminary data.</text>
</comment>
<evidence type="ECO:0000256" key="8">
    <source>
        <dbReference type="ARBA" id="ARBA00023329"/>
    </source>
</evidence>
<name>A0ABQ9LBH8_HEVBR</name>
<keyword evidence="12" id="KW-1185">Reference proteome</keyword>
<gene>
    <name evidence="11" type="ORF">P3X46_022535</name>
</gene>
<dbReference type="PANTHER" id="PTHR22951">
    <property type="entry name" value="CLATHRIN ASSEMBLY PROTEIN"/>
    <property type="match status" value="1"/>
</dbReference>
<evidence type="ECO:0000256" key="5">
    <source>
        <dbReference type="ARBA" id="ARBA00023034"/>
    </source>
</evidence>
<keyword evidence="8" id="KW-0968">Cytoplasmic vesicle</keyword>
<reference evidence="11" key="1">
    <citation type="journal article" date="2023" name="Plant Biotechnol. J.">
        <title>Chromosome-level wild Hevea brasiliensis genome provides new tools for genomic-assisted breeding and valuable loci to elevate rubber yield.</title>
        <authorList>
            <person name="Cheng H."/>
            <person name="Song X."/>
            <person name="Hu Y."/>
            <person name="Wu T."/>
            <person name="Yang Q."/>
            <person name="An Z."/>
            <person name="Feng S."/>
            <person name="Deng Z."/>
            <person name="Wu W."/>
            <person name="Zeng X."/>
            <person name="Tu M."/>
            <person name="Wang X."/>
            <person name="Huang H."/>
        </authorList>
    </citation>
    <scope>NUCLEOTIDE SEQUENCE</scope>
    <source>
        <strain evidence="11">MT/VB/25A 57/8</strain>
    </source>
</reference>
<proteinExistence type="predicted"/>
<dbReference type="PROSITE" id="PS50942">
    <property type="entry name" value="ENTH"/>
    <property type="match status" value="1"/>
</dbReference>
<evidence type="ECO:0000256" key="9">
    <source>
        <dbReference type="SAM" id="MobiDB-lite"/>
    </source>
</evidence>
<dbReference type="EMBL" id="JARPOI010000013">
    <property type="protein sequence ID" value="KAJ9162790.1"/>
    <property type="molecule type" value="Genomic_DNA"/>
</dbReference>
<feature type="compositionally biased region" description="Basic and acidic residues" evidence="9">
    <location>
        <begin position="318"/>
        <end position="344"/>
    </location>
</feature>
<comment type="subcellular location">
    <subcellularLocation>
        <location evidence="1">Cytoplasmic vesicle</location>
        <location evidence="1">Clathrin-coated vesicle</location>
    </subcellularLocation>
    <subcellularLocation>
        <location evidence="2">Golgi apparatus</location>
    </subcellularLocation>
    <subcellularLocation>
        <location evidence="3">Membrane</location>
        <location evidence="3">Clathrin-coated pit</location>
    </subcellularLocation>
</comment>
<protein>
    <recommendedName>
        <fullName evidence="10">ENTH domain-containing protein</fullName>
    </recommendedName>
</protein>
<dbReference type="InterPro" id="IPR045192">
    <property type="entry name" value="AP180-like"/>
</dbReference>
<evidence type="ECO:0000313" key="11">
    <source>
        <dbReference type="EMBL" id="KAJ9162790.1"/>
    </source>
</evidence>
<feature type="compositionally biased region" description="Acidic residues" evidence="9">
    <location>
        <begin position="345"/>
        <end position="369"/>
    </location>
</feature>
<evidence type="ECO:0000256" key="7">
    <source>
        <dbReference type="ARBA" id="ARBA00023176"/>
    </source>
</evidence>
<feature type="domain" description="ENTH" evidence="10">
    <location>
        <begin position="24"/>
        <end position="161"/>
    </location>
</feature>
<dbReference type="SUPFAM" id="SSF48464">
    <property type="entry name" value="ENTH/VHS domain"/>
    <property type="match status" value="1"/>
</dbReference>
<evidence type="ECO:0000259" key="10">
    <source>
        <dbReference type="PROSITE" id="PS50942"/>
    </source>
</evidence>
<dbReference type="InterPro" id="IPR048050">
    <property type="entry name" value="ANTH_N_plant"/>
</dbReference>
<feature type="region of interest" description="Disordered" evidence="9">
    <location>
        <begin position="547"/>
        <end position="575"/>
    </location>
</feature>
<dbReference type="Proteomes" id="UP001174677">
    <property type="component" value="Chromosome 13"/>
</dbReference>
<evidence type="ECO:0000256" key="3">
    <source>
        <dbReference type="ARBA" id="ARBA00004600"/>
    </source>
</evidence>
<feature type="region of interest" description="Disordered" evidence="9">
    <location>
        <begin position="313"/>
        <end position="377"/>
    </location>
</feature>
<accession>A0ABQ9LBH8</accession>
<dbReference type="SUPFAM" id="SSF89009">
    <property type="entry name" value="GAT-like domain"/>
    <property type="match status" value="1"/>
</dbReference>
<evidence type="ECO:0000256" key="6">
    <source>
        <dbReference type="ARBA" id="ARBA00023136"/>
    </source>
</evidence>
<evidence type="ECO:0000256" key="4">
    <source>
        <dbReference type="ARBA" id="ARBA00022583"/>
    </source>
</evidence>
<keyword evidence="4" id="KW-0254">Endocytosis</keyword>
<dbReference type="Pfam" id="PF07651">
    <property type="entry name" value="ANTH"/>
    <property type="match status" value="1"/>
</dbReference>
<evidence type="ECO:0000256" key="1">
    <source>
        <dbReference type="ARBA" id="ARBA00004132"/>
    </source>
</evidence>
<evidence type="ECO:0000313" key="12">
    <source>
        <dbReference type="Proteomes" id="UP001174677"/>
    </source>
</evidence>
<dbReference type="PANTHER" id="PTHR22951:SF5">
    <property type="entry name" value="PHOSPHATIDYLINOSITOL-BINDING CLATHRIN ASSEMBLY PROTEIN LAP"/>
    <property type="match status" value="1"/>
</dbReference>
<sequence length="575" mass="65158">MGTFTSFRKAYGALKDTTKVGLAKVNSDFKELDIAIVKATNHVECPPKERHVRKIFSATSVVRPRADVAYCIHALAKRLSKTRNWTVAIKTLIVIHRTLREGDPSFREELINYARRGNILQISNFKDDSSPVAWDCSAWVRTYALFIEERLECLRILKYDIEAERLRKSSLVTTKVHSRTRLLDRDELLHQLPALQQLLYRLIGCQPEGGAYSNYLVQYALALVLKESFKIYCAINDGIINLVDMFFDMSRHDAVKALNIYKRAAQQAEHLAEFYEYCKGLELARNFQFPTLRQPPPSFLATMEEYIKEAPQTGSVRKRLEYEEREESMPEKQGEPSSEPKEEVEKVEDEVETPVNTEEEEVQPEEEVAEAPPLISTDDITGDLLGLNEVNPKALELETSNALALAIIPAGGDHPSSSNHALSEVDRPNATGWELALVTTPSTNASHAVESKLAGGFDKLLLDSLYEDDKARRQIQLQNAGYGHGGMVENNPFEQQDPFVMSNNTAPPPSVQMAMMAQEQHQYQQQQQMMMVPYQYQYQYPQRQMQQMGSSNPFGDPFANLPQNSIPQQGNHMLL</sequence>
<dbReference type="Gene3D" id="1.25.40.90">
    <property type="match status" value="1"/>
</dbReference>
<organism evidence="11 12">
    <name type="scientific">Hevea brasiliensis</name>
    <name type="common">Para rubber tree</name>
    <name type="synonym">Siphonia brasiliensis</name>
    <dbReference type="NCBI Taxonomy" id="3981"/>
    <lineage>
        <taxon>Eukaryota</taxon>
        <taxon>Viridiplantae</taxon>
        <taxon>Streptophyta</taxon>
        <taxon>Embryophyta</taxon>
        <taxon>Tracheophyta</taxon>
        <taxon>Spermatophyta</taxon>
        <taxon>Magnoliopsida</taxon>
        <taxon>eudicotyledons</taxon>
        <taxon>Gunneridae</taxon>
        <taxon>Pentapetalae</taxon>
        <taxon>rosids</taxon>
        <taxon>fabids</taxon>
        <taxon>Malpighiales</taxon>
        <taxon>Euphorbiaceae</taxon>
        <taxon>Crotonoideae</taxon>
        <taxon>Micrandreae</taxon>
        <taxon>Hevea</taxon>
    </lineage>
</organism>
<dbReference type="InterPro" id="IPR013809">
    <property type="entry name" value="ENTH"/>
</dbReference>
<keyword evidence="7" id="KW-0168">Coated pit</keyword>
<dbReference type="SMART" id="SM00273">
    <property type="entry name" value="ENTH"/>
    <property type="match status" value="1"/>
</dbReference>
<dbReference type="InterPro" id="IPR008942">
    <property type="entry name" value="ENTH_VHS"/>
</dbReference>
<evidence type="ECO:0000256" key="2">
    <source>
        <dbReference type="ARBA" id="ARBA00004555"/>
    </source>
</evidence>
<dbReference type="Gene3D" id="1.20.58.150">
    <property type="entry name" value="ANTH domain"/>
    <property type="match status" value="1"/>
</dbReference>
<keyword evidence="6" id="KW-0472">Membrane</keyword>
<dbReference type="InterPro" id="IPR014712">
    <property type="entry name" value="ANTH_dom_sf"/>
</dbReference>
<keyword evidence="5" id="KW-0333">Golgi apparatus</keyword>